<evidence type="ECO:0000313" key="3">
    <source>
        <dbReference type="Proteomes" id="UP001223547"/>
    </source>
</evidence>
<comment type="caution">
    <text evidence="2">The sequence shown here is derived from an EMBL/GenBank/DDBJ whole genome shotgun (WGS) entry which is preliminary data.</text>
</comment>
<feature type="transmembrane region" description="Helical" evidence="1">
    <location>
        <begin position="49"/>
        <end position="69"/>
    </location>
</feature>
<keyword evidence="3" id="KW-1185">Reference proteome</keyword>
<accession>A0ABT7HD02</accession>
<evidence type="ECO:0000313" key="2">
    <source>
        <dbReference type="EMBL" id="MDK9558233.1"/>
    </source>
</evidence>
<dbReference type="RefSeq" id="WP_219865348.1">
    <property type="nucleotide sequence ID" value="NZ_JASSQD010000001.1"/>
</dbReference>
<proteinExistence type="predicted"/>
<keyword evidence="1" id="KW-0472">Membrane</keyword>
<sequence>MLETVLVLNVIWFAMAFNVFSIRNKIFAKVLVPREHRQTPVFDVLAESGRFLGGFNFAFALLNILLLINLDVFPSDAQRSILLWVIAVAHGSQFVFNVPVAIQNRRGEGVWQVKGLMLFIFVTDFIMMVLNLAMAVSYIY</sequence>
<organism evidence="2 3">
    <name type="scientific">Marinobacter albus</name>
    <dbReference type="NCBI Taxonomy" id="3030833"/>
    <lineage>
        <taxon>Bacteria</taxon>
        <taxon>Pseudomonadati</taxon>
        <taxon>Pseudomonadota</taxon>
        <taxon>Gammaproteobacteria</taxon>
        <taxon>Pseudomonadales</taxon>
        <taxon>Marinobacteraceae</taxon>
        <taxon>Marinobacter</taxon>
    </lineage>
</organism>
<protein>
    <recommendedName>
        <fullName evidence="4">DUF1761 domain-containing protein</fullName>
    </recommendedName>
</protein>
<keyword evidence="1" id="KW-0812">Transmembrane</keyword>
<feature type="transmembrane region" description="Helical" evidence="1">
    <location>
        <begin position="81"/>
        <end position="103"/>
    </location>
</feature>
<keyword evidence="1" id="KW-1133">Transmembrane helix</keyword>
<gene>
    <name evidence="2" type="ORF">QQF73_11435</name>
</gene>
<feature type="transmembrane region" description="Helical" evidence="1">
    <location>
        <begin position="6"/>
        <end position="28"/>
    </location>
</feature>
<feature type="transmembrane region" description="Helical" evidence="1">
    <location>
        <begin position="115"/>
        <end position="139"/>
    </location>
</feature>
<evidence type="ECO:0000256" key="1">
    <source>
        <dbReference type="SAM" id="Phobius"/>
    </source>
</evidence>
<dbReference type="EMBL" id="JASSQD010000001">
    <property type="protein sequence ID" value="MDK9558233.1"/>
    <property type="molecule type" value="Genomic_DNA"/>
</dbReference>
<reference evidence="2 3" key="1">
    <citation type="submission" date="2023-05" db="EMBL/GenBank/DDBJ databases">
        <title>Marinobacter albus sp. nov., a marine bacterium isolated from sand in a coastal intertidal zone of huludao.</title>
        <authorList>
            <person name="Deng T."/>
        </authorList>
    </citation>
    <scope>NUCLEOTIDE SEQUENCE [LARGE SCALE GENOMIC DNA]</scope>
    <source>
        <strain evidence="2 3">M216</strain>
    </source>
</reference>
<dbReference type="Proteomes" id="UP001223547">
    <property type="component" value="Unassembled WGS sequence"/>
</dbReference>
<evidence type="ECO:0008006" key="4">
    <source>
        <dbReference type="Google" id="ProtNLM"/>
    </source>
</evidence>
<name>A0ABT7HD02_9GAMM</name>